<dbReference type="Pfam" id="PF08479">
    <property type="entry name" value="POTRA_2"/>
    <property type="match status" value="1"/>
</dbReference>
<gene>
    <name evidence="11" type="ORF">V2H45_15600</name>
</gene>
<reference evidence="11" key="1">
    <citation type="submission" date="2024-01" db="EMBL/GenBank/DDBJ databases">
        <title>Bank of Algae and Cyanobacteria of the Azores (BACA) strain genomes.</title>
        <authorList>
            <person name="Luz R."/>
            <person name="Cordeiro R."/>
            <person name="Fonseca A."/>
            <person name="Goncalves V."/>
        </authorList>
    </citation>
    <scope>NUCLEOTIDE SEQUENCE</scope>
    <source>
        <strain evidence="11">BACA0141</strain>
    </source>
</reference>
<sequence>MSRFKVAFSLILAIATVSEFVVPKVASAFVERLPVNSHGIPKQATNDTVIGQVPPNIITPQPPQPLPQNPQTLPPPDELLKPPAQTAPPDLPSSNGTITVAKFDVLGSTVFSQEELAEVTNAYIKRPITFAQLLEVRTKITELYVRNGYITSGAFIPPQNLQAGTIKVQVIEGSLEEVRITGTNRLSPDYIRSRINIATGAPLNRDRLISALQLLQINPLIANLSAELAAGDRPGKNILEIKVKEAESFNAQLSLDNNRAPSVGSLRRRIQVSEANLTGLGDSILVGYSNTDASNAYDLSYSLPVNPYNGTISILFSNSNSNVIEKPFNILDIYSNSTSYDLTFRQPVYQTPNQELAIGVTGSYRESLSSLLKIPFPLSAGADNNGSTRVSILSFFQEFTERESRSVLALRSQLNIGFGGVLGSTVNSAFPDSRFVSWRGQAQYVNLLAPSTLLLFRGDLQLSDRPLVPLQQIGFGGQDTLRGYRQDLLLGDNGVALTAELRIPVMRIPEIDGLLQIAPFIDTAMVWTSSGGENPAQNLLVGTGFGLRWQMGNRMTALFNYGIPLMSVPNTRNTWQENGIYFSLIYNLF</sequence>
<keyword evidence="8" id="KW-0998">Cell outer membrane</keyword>
<protein>
    <submittedName>
        <fullName evidence="11">ShlB/FhaC/HecB family hemolysin secretion/activation protein</fullName>
    </submittedName>
</protein>
<dbReference type="Gene3D" id="3.10.20.310">
    <property type="entry name" value="membrane protein fhac"/>
    <property type="match status" value="1"/>
</dbReference>
<dbReference type="GO" id="GO:0009279">
    <property type="term" value="C:cell outer membrane"/>
    <property type="evidence" value="ECO:0007669"/>
    <property type="project" value="UniProtKB-SubCell"/>
</dbReference>
<evidence type="ECO:0000256" key="8">
    <source>
        <dbReference type="ARBA" id="ARBA00023237"/>
    </source>
</evidence>
<evidence type="ECO:0000256" key="5">
    <source>
        <dbReference type="ARBA" id="ARBA00022692"/>
    </source>
</evidence>
<keyword evidence="3" id="KW-0813">Transport</keyword>
<dbReference type="InterPro" id="IPR051544">
    <property type="entry name" value="TPS_OM_transporter"/>
</dbReference>
<keyword evidence="12" id="KW-1185">Reference proteome</keyword>
<dbReference type="Proteomes" id="UP001333818">
    <property type="component" value="Unassembled WGS sequence"/>
</dbReference>
<dbReference type="InterPro" id="IPR005565">
    <property type="entry name" value="Hemolysn_activator_HlyB_C"/>
</dbReference>
<dbReference type="PROSITE" id="PS51779">
    <property type="entry name" value="POTRA"/>
    <property type="match status" value="1"/>
</dbReference>
<comment type="subcellular location">
    <subcellularLocation>
        <location evidence="1">Cell outer membrane</location>
    </subcellularLocation>
</comment>
<keyword evidence="4" id="KW-1134">Transmembrane beta strand</keyword>
<dbReference type="PANTHER" id="PTHR34597">
    <property type="entry name" value="SLR1661 PROTEIN"/>
    <property type="match status" value="1"/>
</dbReference>
<evidence type="ECO:0000313" key="11">
    <source>
        <dbReference type="EMBL" id="MEE3718165.1"/>
    </source>
</evidence>
<evidence type="ECO:0000256" key="7">
    <source>
        <dbReference type="ARBA" id="ARBA00023136"/>
    </source>
</evidence>
<dbReference type="AlphaFoldDB" id="A0AAW9Q417"/>
<evidence type="ECO:0000313" key="12">
    <source>
        <dbReference type="Proteomes" id="UP001333818"/>
    </source>
</evidence>
<evidence type="ECO:0000256" key="2">
    <source>
        <dbReference type="ARBA" id="ARBA00009055"/>
    </source>
</evidence>
<evidence type="ECO:0000256" key="6">
    <source>
        <dbReference type="ARBA" id="ARBA00022927"/>
    </source>
</evidence>
<evidence type="ECO:0000256" key="1">
    <source>
        <dbReference type="ARBA" id="ARBA00004442"/>
    </source>
</evidence>
<feature type="region of interest" description="Disordered" evidence="9">
    <location>
        <begin position="41"/>
        <end position="93"/>
    </location>
</feature>
<comment type="similarity">
    <text evidence="2">Belongs to the TPS (TC 1.B.20) family.</text>
</comment>
<accession>A0AAW9Q417</accession>
<evidence type="ECO:0000256" key="3">
    <source>
        <dbReference type="ARBA" id="ARBA00022448"/>
    </source>
</evidence>
<dbReference type="GO" id="GO:0046819">
    <property type="term" value="P:protein secretion by the type V secretion system"/>
    <property type="evidence" value="ECO:0007669"/>
    <property type="project" value="TreeGrafter"/>
</dbReference>
<dbReference type="InterPro" id="IPR034746">
    <property type="entry name" value="POTRA"/>
</dbReference>
<dbReference type="InterPro" id="IPR013686">
    <property type="entry name" value="Polypept-transport_assoc_ShlB"/>
</dbReference>
<feature type="compositionally biased region" description="Pro residues" evidence="9">
    <location>
        <begin position="60"/>
        <end position="77"/>
    </location>
</feature>
<keyword evidence="6" id="KW-0653">Protein transport</keyword>
<name>A0AAW9Q417_9CYAN</name>
<proteinExistence type="inferred from homology"/>
<dbReference type="RefSeq" id="WP_330484597.1">
    <property type="nucleotide sequence ID" value="NZ_JAZBJZ010000066.1"/>
</dbReference>
<keyword evidence="7" id="KW-0472">Membrane</keyword>
<evidence type="ECO:0000256" key="4">
    <source>
        <dbReference type="ARBA" id="ARBA00022452"/>
    </source>
</evidence>
<comment type="caution">
    <text evidence="11">The sequence shown here is derived from an EMBL/GenBank/DDBJ whole genome shotgun (WGS) entry which is preliminary data.</text>
</comment>
<dbReference type="GO" id="GO:0008320">
    <property type="term" value="F:protein transmembrane transporter activity"/>
    <property type="evidence" value="ECO:0007669"/>
    <property type="project" value="TreeGrafter"/>
</dbReference>
<keyword evidence="5" id="KW-0812">Transmembrane</keyword>
<dbReference type="PANTHER" id="PTHR34597:SF3">
    <property type="entry name" value="OUTER MEMBRANE TRANSPORTER CDIB"/>
    <property type="match status" value="1"/>
</dbReference>
<dbReference type="Pfam" id="PF03865">
    <property type="entry name" value="ShlB"/>
    <property type="match status" value="1"/>
</dbReference>
<dbReference type="GO" id="GO:0098046">
    <property type="term" value="C:type V protein secretion system complex"/>
    <property type="evidence" value="ECO:0007669"/>
    <property type="project" value="TreeGrafter"/>
</dbReference>
<dbReference type="EMBL" id="JAZBJZ010000066">
    <property type="protein sequence ID" value="MEE3718165.1"/>
    <property type="molecule type" value="Genomic_DNA"/>
</dbReference>
<feature type="domain" description="POTRA" evidence="10">
    <location>
        <begin position="98"/>
        <end position="173"/>
    </location>
</feature>
<organism evidence="11 12">
    <name type="scientific">Tumidithrix elongata BACA0141</name>
    <dbReference type="NCBI Taxonomy" id="2716417"/>
    <lineage>
        <taxon>Bacteria</taxon>
        <taxon>Bacillati</taxon>
        <taxon>Cyanobacteriota</taxon>
        <taxon>Cyanophyceae</taxon>
        <taxon>Pseudanabaenales</taxon>
        <taxon>Pseudanabaenaceae</taxon>
        <taxon>Tumidithrix</taxon>
        <taxon>Tumidithrix elongata</taxon>
    </lineage>
</organism>
<dbReference type="Gene3D" id="2.40.160.50">
    <property type="entry name" value="membrane protein fhac: a member of the omp85/tpsb transporter family"/>
    <property type="match status" value="1"/>
</dbReference>
<evidence type="ECO:0000259" key="10">
    <source>
        <dbReference type="PROSITE" id="PS51779"/>
    </source>
</evidence>
<evidence type="ECO:0000256" key="9">
    <source>
        <dbReference type="SAM" id="MobiDB-lite"/>
    </source>
</evidence>